<dbReference type="KEGG" id="ssai:N0B31_07380"/>
<dbReference type="Gene3D" id="3.90.180.10">
    <property type="entry name" value="Medium-chain alcohol dehydrogenases, catalytic domain"/>
    <property type="match status" value="1"/>
</dbReference>
<dbReference type="GO" id="GO:0043168">
    <property type="term" value="F:anion binding"/>
    <property type="evidence" value="ECO:0007669"/>
    <property type="project" value="UniProtKB-ARBA"/>
</dbReference>
<name>A0A9E7R573_9EURY</name>
<reference evidence="3" key="1">
    <citation type="submission" date="2022-09" db="EMBL/GenBank/DDBJ databases">
        <title>Diverse halophilic archaea isolated from saline environments.</title>
        <authorList>
            <person name="Cui H.-L."/>
        </authorList>
    </citation>
    <scope>NUCLEOTIDE SEQUENCE</scope>
    <source>
        <strain evidence="3">ZS-35-S2</strain>
    </source>
</reference>
<dbReference type="GO" id="GO:0030554">
    <property type="term" value="F:adenyl nucleotide binding"/>
    <property type="evidence" value="ECO:0007669"/>
    <property type="project" value="UniProtKB-ARBA"/>
</dbReference>
<evidence type="ECO:0000256" key="1">
    <source>
        <dbReference type="ARBA" id="ARBA00022857"/>
    </source>
</evidence>
<protein>
    <submittedName>
        <fullName evidence="3">NADPH:quinone reductase</fullName>
    </submittedName>
</protein>
<feature type="domain" description="Enoyl reductase (ER)" evidence="2">
    <location>
        <begin position="10"/>
        <end position="315"/>
    </location>
</feature>
<dbReference type="Gene3D" id="3.40.50.720">
    <property type="entry name" value="NAD(P)-binding Rossmann-like Domain"/>
    <property type="match status" value="1"/>
</dbReference>
<dbReference type="Pfam" id="PF08240">
    <property type="entry name" value="ADH_N"/>
    <property type="match status" value="1"/>
</dbReference>
<dbReference type="AlphaFoldDB" id="A0A9E7R573"/>
<accession>A0A9E7R573</accession>
<dbReference type="SMART" id="SM00829">
    <property type="entry name" value="PKS_ER"/>
    <property type="match status" value="1"/>
</dbReference>
<dbReference type="CDD" id="cd08253">
    <property type="entry name" value="zeta_crystallin"/>
    <property type="match status" value="1"/>
</dbReference>
<dbReference type="GO" id="GO:0016616">
    <property type="term" value="F:oxidoreductase activity, acting on the CH-OH group of donors, NAD or NADP as acceptor"/>
    <property type="evidence" value="ECO:0007669"/>
    <property type="project" value="UniProtKB-ARBA"/>
</dbReference>
<dbReference type="PANTHER" id="PTHR44154:SF1">
    <property type="entry name" value="QUINONE OXIDOREDUCTASE"/>
    <property type="match status" value="1"/>
</dbReference>
<dbReference type="Pfam" id="PF13602">
    <property type="entry name" value="ADH_zinc_N_2"/>
    <property type="match status" value="1"/>
</dbReference>
<dbReference type="Proteomes" id="UP001057580">
    <property type="component" value="Chromosome"/>
</dbReference>
<proteinExistence type="predicted"/>
<gene>
    <name evidence="3" type="ORF">N0B31_07380</name>
</gene>
<dbReference type="SUPFAM" id="SSF50129">
    <property type="entry name" value="GroES-like"/>
    <property type="match status" value="1"/>
</dbReference>
<evidence type="ECO:0000259" key="2">
    <source>
        <dbReference type="SMART" id="SM00829"/>
    </source>
</evidence>
<evidence type="ECO:0000313" key="4">
    <source>
        <dbReference type="Proteomes" id="UP001057580"/>
    </source>
</evidence>
<dbReference type="GeneID" id="74942232"/>
<dbReference type="InterPro" id="IPR036291">
    <property type="entry name" value="NAD(P)-bd_dom_sf"/>
</dbReference>
<sequence>MRAVRYAEHGGPEVLSVEEVDRPKPGHGDLLVRVEAAGVNPVDTYFREGEYPVPELPWTPGSDAAGVVETVGPGVEGFEVGDRVFATGLGNWNQGTCAEYVRVPSDHAAVLPVGCSFEEGAALGLVGVTAWQALVHHAELEPAESVLIHSGSGGVGHVAVQLAAATGAEVTTTASPPYHDTLRALGADTVLDYTRADLAEAITAAGAPDVILDTFANEYAELDFEVAAERGRVVAIGNTGPTAPVPMGPGKFKDLRFQVMSMFNTPDTGAVLARLGTLLAAGRVVPEVARTYPLAETPDAHRAVLEESFLGKLVVIPGE</sequence>
<dbReference type="InterPro" id="IPR011032">
    <property type="entry name" value="GroES-like_sf"/>
</dbReference>
<dbReference type="GO" id="GO:0044281">
    <property type="term" value="P:small molecule metabolic process"/>
    <property type="evidence" value="ECO:0007669"/>
    <property type="project" value="UniProtKB-ARBA"/>
</dbReference>
<dbReference type="InterPro" id="IPR020843">
    <property type="entry name" value="ER"/>
</dbReference>
<dbReference type="EMBL" id="CP104003">
    <property type="protein sequence ID" value="UWM56105.1"/>
    <property type="molecule type" value="Genomic_DNA"/>
</dbReference>
<organism evidence="3 4">
    <name type="scientific">Salinirubellus salinus</name>
    <dbReference type="NCBI Taxonomy" id="1364945"/>
    <lineage>
        <taxon>Archaea</taxon>
        <taxon>Methanobacteriati</taxon>
        <taxon>Methanobacteriota</taxon>
        <taxon>Stenosarchaea group</taxon>
        <taxon>Halobacteria</taxon>
        <taxon>Halobacteriales</taxon>
        <taxon>Natronomonadaceae</taxon>
        <taxon>Salinirubellus</taxon>
    </lineage>
</organism>
<dbReference type="InterPro" id="IPR051603">
    <property type="entry name" value="Zinc-ADH_QOR/CCCR"/>
</dbReference>
<dbReference type="InterPro" id="IPR013154">
    <property type="entry name" value="ADH-like_N"/>
</dbReference>
<dbReference type="PANTHER" id="PTHR44154">
    <property type="entry name" value="QUINONE OXIDOREDUCTASE"/>
    <property type="match status" value="1"/>
</dbReference>
<keyword evidence="4" id="KW-1185">Reference proteome</keyword>
<keyword evidence="1" id="KW-0521">NADP</keyword>
<evidence type="ECO:0000313" key="3">
    <source>
        <dbReference type="EMBL" id="UWM56105.1"/>
    </source>
</evidence>
<dbReference type="SUPFAM" id="SSF51735">
    <property type="entry name" value="NAD(P)-binding Rossmann-fold domains"/>
    <property type="match status" value="1"/>
</dbReference>
<dbReference type="RefSeq" id="WP_260595225.1">
    <property type="nucleotide sequence ID" value="NZ_CP104003.1"/>
</dbReference>